<comment type="catalytic activity">
    <reaction evidence="1">
        <text>ATP + protein L-histidine = ADP + protein N-phospho-L-histidine.</text>
        <dbReference type="EC" id="2.7.13.3"/>
    </reaction>
</comment>
<dbReference type="PANTHER" id="PTHR45339">
    <property type="entry name" value="HYBRID SIGNAL TRANSDUCTION HISTIDINE KINASE J"/>
    <property type="match status" value="1"/>
</dbReference>
<evidence type="ECO:0000259" key="21">
    <source>
        <dbReference type="PROSITE" id="PS50113"/>
    </source>
</evidence>
<evidence type="ECO:0000256" key="13">
    <source>
        <dbReference type="ARBA" id="ARBA00064003"/>
    </source>
</evidence>
<dbReference type="SMART" id="SM00388">
    <property type="entry name" value="HisKA"/>
    <property type="match status" value="1"/>
</dbReference>
<dbReference type="InterPro" id="IPR006189">
    <property type="entry name" value="CHASE_dom"/>
</dbReference>
<evidence type="ECO:0000259" key="22">
    <source>
        <dbReference type="PROSITE" id="PS50839"/>
    </source>
</evidence>
<sequence>MSGKFSKNIFHPLVFFTLLISLSLTAFVTNIVYQSNTMRIAKATEHASKNAMQAVISRIQLYKYGLKGARGAILMAGEHDIDRATFQRYGSALNIDTAFPGAKGFGFVRRVSQVNEEGFVDITRKSGWPLFTIKELSPNIGERYVIQYVEPIARNEQSIGLDIASEKKRRDAARAALESGETRLSAPILEEQSTGKLEQFFVIFLPIYRGDVVPSLLEERLEMGFGWSYAPLSMDGVLADLEIDTSRQHFELFDITDSEEGERFYTKGQLITRVFEHAEEYSIFGRKWRGGVAVSPLFIEDLNLPSIYKIAATGVLISFLVTFLLGAIRVNITRRREVETQQSMITAVVESSADGIISKTLDGKITSWNRGAERLLGFSKEEAIGKTVMELLVPDSLRYEEERVLASLKNKTAIMPFETWRKTKSGAEIAVAVSVSPIINHLGQVVGASKSVRDISHQKEAEAKIRELNTSLEKQVRERTTELRESNLLLNNVLDSSSEIAIVATDLNGIIKLFNSGAERMLGYSSEEAIGKLTPLDFHLQSEVEARHKELQAETGRRVPEGLATLSYKAYKNDYDRQEWSYVAKNGEIIPVSLVITTMKDSSGEMVGVLGMAQDISEQKASQQALISARDQLLMAAQVAQLGIWHLDLTSHTLEWSDTLFEIYHYPLSLREEGITYEHWYNRVHPEDRESAISALNNAIKGVEEYDRVIRIVLPDDSVRYLKSGAFVERDENGKALKVTGINRDITDERNLETWLRKAKDEADAASAAKSDFLANMSHEIRTPMNAVLGMLHLVLRTNLSNQQHDYISKAQIAAKSLLNLINDILDFSKVDAGKLELDHAPFELEELLFELSTVLSGTNRDNGVELVFDIDKDIPPFLIGDQMRLLQILINLSSNALKFTLEGVVTLEVKCLATKGNVARLAVAVRDTGIGISEDQREHIFDVFSQAESSTARRFGGSGLGLVICRRFVELMGGELLVESVVGEGSCFHFTIELPIAEMTQQKQLIDTQTRRSIRILVVESNRVSQAMFLRMIRTLGWTGVTAETGQQAVDLILASQANEEAFDAILLDAHMPNFEGLDGVAFLHAQLAEGSCPKIIMLTNNPNDRLNNSNETGLFSDYLLKPVTLSQLSESVYQAVSDGKEFVAQLADGVCAKRLAGVNILLIEDNAFNRQVADELLTAEGATVTLAEGGIEGVEKVCEQQEGTFDLVLMDMQMPDIDGLEATRRIRKDKRFLPLPIIAMTANVSNLDRQRCLDAGMNDHLGKPLDLELMVKCIQSYVKVVQTETTIESESQKPPVQEVLEHGDKALTTGSKVEEIHSILDRFGGSTDLLTSLVDGFALESKNLLDSINKGAKQKDKALTLEGLHTLKGSCLTMGLTGLSKRLLSFEQGLIASEDQALIEDCLATIDTVELSAQVEEELAIIMAALAEVS</sequence>
<dbReference type="InterPro" id="IPR036097">
    <property type="entry name" value="HisK_dim/P_sf"/>
</dbReference>
<dbReference type="Gene3D" id="3.40.50.2300">
    <property type="match status" value="2"/>
</dbReference>
<dbReference type="SMART" id="SM00091">
    <property type="entry name" value="PAS"/>
    <property type="match status" value="3"/>
</dbReference>
<dbReference type="SUPFAM" id="SSF55874">
    <property type="entry name" value="ATPase domain of HSP90 chaperone/DNA topoisomerase II/histidine kinase"/>
    <property type="match status" value="1"/>
</dbReference>
<dbReference type="CDD" id="cd00082">
    <property type="entry name" value="HisKA"/>
    <property type="match status" value="1"/>
</dbReference>
<dbReference type="GO" id="GO:0000155">
    <property type="term" value="F:phosphorelay sensor kinase activity"/>
    <property type="evidence" value="ECO:0007669"/>
    <property type="project" value="InterPro"/>
</dbReference>
<feature type="domain" description="PAC" evidence="21">
    <location>
        <begin position="576"/>
        <end position="628"/>
    </location>
</feature>
<dbReference type="PROSITE" id="PS50112">
    <property type="entry name" value="PAS"/>
    <property type="match status" value="2"/>
</dbReference>
<dbReference type="InterPro" id="IPR000700">
    <property type="entry name" value="PAS-assoc_C"/>
</dbReference>
<keyword evidence="5" id="KW-0808">Transferase</keyword>
<dbReference type="GO" id="GO:0006355">
    <property type="term" value="P:regulation of DNA-templated transcription"/>
    <property type="evidence" value="ECO:0007669"/>
    <property type="project" value="InterPro"/>
</dbReference>
<evidence type="ECO:0000259" key="19">
    <source>
        <dbReference type="PROSITE" id="PS50110"/>
    </source>
</evidence>
<protein>
    <recommendedName>
        <fullName evidence="14">Sensory/regulatory protein RpfC</fullName>
        <ecNumber evidence="3">2.7.13.3</ecNumber>
    </recommendedName>
</protein>
<feature type="transmembrane region" description="Helical" evidence="17">
    <location>
        <begin position="307"/>
        <end position="328"/>
    </location>
</feature>
<dbReference type="FunFam" id="3.30.565.10:FF:000010">
    <property type="entry name" value="Sensor histidine kinase RcsC"/>
    <property type="match status" value="1"/>
</dbReference>
<dbReference type="SUPFAM" id="SSF52172">
    <property type="entry name" value="CheY-like"/>
    <property type="match status" value="2"/>
</dbReference>
<organism evidence="24 25">
    <name type="scientific">Marinomonas transparens</name>
    <dbReference type="NCBI Taxonomy" id="2795388"/>
    <lineage>
        <taxon>Bacteria</taxon>
        <taxon>Pseudomonadati</taxon>
        <taxon>Pseudomonadota</taxon>
        <taxon>Gammaproteobacteria</taxon>
        <taxon>Oceanospirillales</taxon>
        <taxon>Oceanospirillaceae</taxon>
        <taxon>Marinomonas</taxon>
    </lineage>
</organism>
<evidence type="ECO:0000256" key="3">
    <source>
        <dbReference type="ARBA" id="ARBA00012438"/>
    </source>
</evidence>
<dbReference type="Pfam" id="PF00072">
    <property type="entry name" value="Response_reg"/>
    <property type="match status" value="2"/>
</dbReference>
<dbReference type="SMART" id="SM00387">
    <property type="entry name" value="HATPase_c"/>
    <property type="match status" value="1"/>
</dbReference>
<dbReference type="Gene3D" id="3.30.450.20">
    <property type="entry name" value="PAS domain"/>
    <property type="match status" value="3"/>
</dbReference>
<dbReference type="InterPro" id="IPR013655">
    <property type="entry name" value="PAS_fold_3"/>
</dbReference>
<keyword evidence="8" id="KW-0418">Kinase</keyword>
<dbReference type="SMART" id="SM01079">
    <property type="entry name" value="CHASE"/>
    <property type="match status" value="1"/>
</dbReference>
<dbReference type="Pfam" id="PF00512">
    <property type="entry name" value="HisKA"/>
    <property type="match status" value="1"/>
</dbReference>
<dbReference type="PROSITE" id="PS50894">
    <property type="entry name" value="HPT"/>
    <property type="match status" value="1"/>
</dbReference>
<evidence type="ECO:0000256" key="15">
    <source>
        <dbReference type="PROSITE-ProRule" id="PRU00110"/>
    </source>
</evidence>
<feature type="modified residue" description="4-aspartylphosphate" evidence="16">
    <location>
        <position position="1213"/>
    </location>
</feature>
<feature type="domain" description="HPt" evidence="23">
    <location>
        <begin position="1328"/>
        <end position="1428"/>
    </location>
</feature>
<keyword evidence="10 17" id="KW-1133">Transmembrane helix</keyword>
<keyword evidence="7" id="KW-0547">Nucleotide-binding</keyword>
<dbReference type="PROSITE" id="PS50109">
    <property type="entry name" value="HIS_KIN"/>
    <property type="match status" value="1"/>
</dbReference>
<evidence type="ECO:0000256" key="4">
    <source>
        <dbReference type="ARBA" id="ARBA00022553"/>
    </source>
</evidence>
<evidence type="ECO:0000256" key="6">
    <source>
        <dbReference type="ARBA" id="ARBA00022692"/>
    </source>
</evidence>
<dbReference type="EMBL" id="JAEMNX010000015">
    <property type="protein sequence ID" value="MBJ7538575.1"/>
    <property type="molecule type" value="Genomic_DNA"/>
</dbReference>
<dbReference type="InterPro" id="IPR036890">
    <property type="entry name" value="HATPase_C_sf"/>
</dbReference>
<dbReference type="InterPro" id="IPR013767">
    <property type="entry name" value="PAS_fold"/>
</dbReference>
<dbReference type="InterPro" id="IPR042240">
    <property type="entry name" value="CHASE_sf"/>
</dbReference>
<dbReference type="FunFam" id="1.10.287.130:FF:000002">
    <property type="entry name" value="Two-component osmosensing histidine kinase"/>
    <property type="match status" value="1"/>
</dbReference>
<dbReference type="GO" id="GO:0005886">
    <property type="term" value="C:plasma membrane"/>
    <property type="evidence" value="ECO:0007669"/>
    <property type="project" value="UniProtKB-SubCell"/>
</dbReference>
<feature type="domain" description="PAC" evidence="21">
    <location>
        <begin position="706"/>
        <end position="758"/>
    </location>
</feature>
<comment type="subcellular location">
    <subcellularLocation>
        <location evidence="2">Membrane</location>
    </subcellularLocation>
</comment>
<reference evidence="24" key="1">
    <citation type="submission" date="2020-12" db="EMBL/GenBank/DDBJ databases">
        <title>Marinomonas arctica sp. nov., a psychrotolerant bacterium isolated from the Arctic.</title>
        <authorList>
            <person name="Zhang Y."/>
        </authorList>
    </citation>
    <scope>NUCLEOTIDE SEQUENCE</scope>
    <source>
        <strain evidence="24">C1424</strain>
    </source>
</reference>
<dbReference type="InterPro" id="IPR001789">
    <property type="entry name" value="Sig_transdc_resp-reg_receiver"/>
</dbReference>
<feature type="domain" description="Response regulatory" evidence="19">
    <location>
        <begin position="1161"/>
        <end position="1280"/>
    </location>
</feature>
<dbReference type="InterPro" id="IPR036641">
    <property type="entry name" value="HPT_dom_sf"/>
</dbReference>
<dbReference type="InterPro" id="IPR011006">
    <property type="entry name" value="CheY-like_superfamily"/>
</dbReference>
<dbReference type="Pfam" id="PF08447">
    <property type="entry name" value="PAS_3"/>
    <property type="match status" value="1"/>
</dbReference>
<dbReference type="SUPFAM" id="SSF55785">
    <property type="entry name" value="PYP-like sensor domain (PAS domain)"/>
    <property type="match status" value="3"/>
</dbReference>
<dbReference type="Pfam" id="PF00989">
    <property type="entry name" value="PAS"/>
    <property type="match status" value="1"/>
</dbReference>
<dbReference type="SUPFAM" id="SSF47226">
    <property type="entry name" value="Histidine-containing phosphotransfer domain, HPT domain"/>
    <property type="match status" value="1"/>
</dbReference>
<comment type="subunit">
    <text evidence="13">At low DSF concentrations, interacts with RpfF.</text>
</comment>
<evidence type="ECO:0000259" key="20">
    <source>
        <dbReference type="PROSITE" id="PS50112"/>
    </source>
</evidence>
<keyword evidence="11" id="KW-0902">Two-component regulatory system</keyword>
<dbReference type="InterPro" id="IPR003594">
    <property type="entry name" value="HATPase_dom"/>
</dbReference>
<evidence type="ECO:0000256" key="1">
    <source>
        <dbReference type="ARBA" id="ARBA00000085"/>
    </source>
</evidence>
<keyword evidence="12 17" id="KW-0472">Membrane</keyword>
<dbReference type="InterPro" id="IPR008207">
    <property type="entry name" value="Sig_transdc_His_kin_Hpt_dom"/>
</dbReference>
<dbReference type="RefSeq" id="WP_199468985.1">
    <property type="nucleotide sequence ID" value="NZ_JAEMNX010000015.1"/>
</dbReference>
<evidence type="ECO:0000256" key="9">
    <source>
        <dbReference type="ARBA" id="ARBA00022840"/>
    </source>
</evidence>
<comment type="caution">
    <text evidence="24">The sequence shown here is derived from an EMBL/GenBank/DDBJ whole genome shotgun (WGS) entry which is preliminary data.</text>
</comment>
<evidence type="ECO:0000256" key="11">
    <source>
        <dbReference type="ARBA" id="ARBA00023012"/>
    </source>
</evidence>
<name>A0A934JLW1_9GAMM</name>
<dbReference type="Proteomes" id="UP000628710">
    <property type="component" value="Unassembled WGS sequence"/>
</dbReference>
<keyword evidence="4 16" id="KW-0597">Phosphoprotein</keyword>
<feature type="domain" description="PAS" evidence="20">
    <location>
        <begin position="486"/>
        <end position="532"/>
    </location>
</feature>
<evidence type="ECO:0000313" key="24">
    <source>
        <dbReference type="EMBL" id="MBJ7538575.1"/>
    </source>
</evidence>
<evidence type="ECO:0000256" key="2">
    <source>
        <dbReference type="ARBA" id="ARBA00004370"/>
    </source>
</evidence>
<dbReference type="InterPro" id="IPR001610">
    <property type="entry name" value="PAC"/>
</dbReference>
<feature type="modified residue" description="Phosphohistidine" evidence="15">
    <location>
        <position position="1367"/>
    </location>
</feature>
<evidence type="ECO:0000256" key="16">
    <source>
        <dbReference type="PROSITE-ProRule" id="PRU00169"/>
    </source>
</evidence>
<evidence type="ECO:0000256" key="12">
    <source>
        <dbReference type="ARBA" id="ARBA00023136"/>
    </source>
</evidence>
<dbReference type="PROSITE" id="PS50839">
    <property type="entry name" value="CHASE"/>
    <property type="match status" value="1"/>
</dbReference>
<evidence type="ECO:0000256" key="8">
    <source>
        <dbReference type="ARBA" id="ARBA00022777"/>
    </source>
</evidence>
<feature type="domain" description="PAC" evidence="21">
    <location>
        <begin position="415"/>
        <end position="467"/>
    </location>
</feature>
<dbReference type="Pfam" id="PF03924">
    <property type="entry name" value="CHASE"/>
    <property type="match status" value="1"/>
</dbReference>
<dbReference type="Gene3D" id="3.30.565.10">
    <property type="entry name" value="Histidine kinase-like ATPase, C-terminal domain"/>
    <property type="match status" value="1"/>
</dbReference>
<dbReference type="GO" id="GO:0005524">
    <property type="term" value="F:ATP binding"/>
    <property type="evidence" value="ECO:0007669"/>
    <property type="project" value="UniProtKB-KW"/>
</dbReference>
<feature type="domain" description="CHASE" evidence="22">
    <location>
        <begin position="77"/>
        <end position="225"/>
    </location>
</feature>
<feature type="domain" description="PAS" evidence="20">
    <location>
        <begin position="341"/>
        <end position="411"/>
    </location>
</feature>
<evidence type="ECO:0000256" key="14">
    <source>
        <dbReference type="ARBA" id="ARBA00068150"/>
    </source>
</evidence>
<dbReference type="PROSITE" id="PS50113">
    <property type="entry name" value="PAC"/>
    <property type="match status" value="3"/>
</dbReference>
<dbReference type="SUPFAM" id="SSF47384">
    <property type="entry name" value="Homodimeric domain of signal transducing histidine kinase"/>
    <property type="match status" value="1"/>
</dbReference>
<keyword evidence="6 17" id="KW-0812">Transmembrane</keyword>
<evidence type="ECO:0000259" key="18">
    <source>
        <dbReference type="PROSITE" id="PS50109"/>
    </source>
</evidence>
<feature type="transmembrane region" description="Helical" evidence="17">
    <location>
        <begin position="12"/>
        <end position="33"/>
    </location>
</feature>
<dbReference type="PROSITE" id="PS50110">
    <property type="entry name" value="RESPONSE_REGULATORY"/>
    <property type="match status" value="2"/>
</dbReference>
<dbReference type="InterPro" id="IPR003661">
    <property type="entry name" value="HisK_dim/P_dom"/>
</dbReference>
<keyword evidence="9" id="KW-0067">ATP-binding</keyword>
<dbReference type="Pfam" id="PF13426">
    <property type="entry name" value="PAS_9"/>
    <property type="match status" value="1"/>
</dbReference>
<evidence type="ECO:0000256" key="10">
    <source>
        <dbReference type="ARBA" id="ARBA00022989"/>
    </source>
</evidence>
<proteinExistence type="predicted"/>
<dbReference type="Gene3D" id="1.20.120.160">
    <property type="entry name" value="HPT domain"/>
    <property type="match status" value="1"/>
</dbReference>
<dbReference type="InterPro" id="IPR035965">
    <property type="entry name" value="PAS-like_dom_sf"/>
</dbReference>
<dbReference type="EC" id="2.7.13.3" evidence="3"/>
<dbReference type="InterPro" id="IPR000014">
    <property type="entry name" value="PAS"/>
</dbReference>
<dbReference type="Pfam" id="PF02518">
    <property type="entry name" value="HATPase_c"/>
    <property type="match status" value="1"/>
</dbReference>
<dbReference type="NCBIfam" id="TIGR00229">
    <property type="entry name" value="sensory_box"/>
    <property type="match status" value="2"/>
</dbReference>
<dbReference type="Gene3D" id="1.10.287.130">
    <property type="match status" value="1"/>
</dbReference>
<feature type="modified residue" description="4-aspartylphosphate" evidence="16">
    <location>
        <position position="1070"/>
    </location>
</feature>
<dbReference type="CDD" id="cd00156">
    <property type="entry name" value="REC"/>
    <property type="match status" value="1"/>
</dbReference>
<feature type="domain" description="Histidine kinase" evidence="18">
    <location>
        <begin position="776"/>
        <end position="999"/>
    </location>
</feature>
<feature type="domain" description="Response regulatory" evidence="19">
    <location>
        <begin position="1016"/>
        <end position="1138"/>
    </location>
</feature>
<evidence type="ECO:0000256" key="5">
    <source>
        <dbReference type="ARBA" id="ARBA00022679"/>
    </source>
</evidence>
<dbReference type="Gene3D" id="2.10.70.100">
    <property type="match status" value="1"/>
</dbReference>
<dbReference type="PRINTS" id="PR00344">
    <property type="entry name" value="BCTRLSENSOR"/>
</dbReference>
<dbReference type="InterPro" id="IPR004358">
    <property type="entry name" value="Sig_transdc_His_kin-like_C"/>
</dbReference>
<dbReference type="CDD" id="cd17546">
    <property type="entry name" value="REC_hyHK_CKI1_RcsC-like"/>
    <property type="match status" value="1"/>
</dbReference>
<evidence type="ECO:0000256" key="7">
    <source>
        <dbReference type="ARBA" id="ARBA00022741"/>
    </source>
</evidence>
<dbReference type="InterPro" id="IPR005467">
    <property type="entry name" value="His_kinase_dom"/>
</dbReference>
<gene>
    <name evidence="24" type="ORF">I8J31_12895</name>
</gene>
<dbReference type="SMART" id="SM00086">
    <property type="entry name" value="PAC"/>
    <property type="match status" value="3"/>
</dbReference>
<dbReference type="Gene3D" id="3.30.450.350">
    <property type="entry name" value="CHASE domain"/>
    <property type="match status" value="1"/>
</dbReference>
<evidence type="ECO:0000313" key="25">
    <source>
        <dbReference type="Proteomes" id="UP000628710"/>
    </source>
</evidence>
<evidence type="ECO:0000256" key="17">
    <source>
        <dbReference type="SAM" id="Phobius"/>
    </source>
</evidence>
<dbReference type="Pfam" id="PF01627">
    <property type="entry name" value="Hpt"/>
    <property type="match status" value="1"/>
</dbReference>
<keyword evidence="25" id="KW-1185">Reference proteome</keyword>
<evidence type="ECO:0000259" key="23">
    <source>
        <dbReference type="PROSITE" id="PS50894"/>
    </source>
</evidence>
<dbReference type="CDD" id="cd00130">
    <property type="entry name" value="PAS"/>
    <property type="match status" value="3"/>
</dbReference>
<accession>A0A934JLW1</accession>
<dbReference type="CDD" id="cd16922">
    <property type="entry name" value="HATPase_EvgS-ArcB-TorS-like"/>
    <property type="match status" value="1"/>
</dbReference>
<dbReference type="SMART" id="SM00448">
    <property type="entry name" value="REC"/>
    <property type="match status" value="2"/>
</dbReference>
<dbReference type="PANTHER" id="PTHR45339:SF5">
    <property type="entry name" value="HISTIDINE KINASE"/>
    <property type="match status" value="1"/>
</dbReference>